<dbReference type="STRING" id="644223.C4R6G0"/>
<evidence type="ECO:0000256" key="6">
    <source>
        <dbReference type="ARBA" id="ARBA00022989"/>
    </source>
</evidence>
<evidence type="ECO:0000256" key="4">
    <source>
        <dbReference type="ARBA" id="ARBA00022692"/>
    </source>
</evidence>
<sequence length="126" mass="14122">MASKFTRFLHSETGPRTIHFWAPVLKWTLVIAGANDLQRPVDSISGTQQLALMATGMIWTRWSLIIKPKNYLLASVNFFLGTVAGYQVFRLVSYRIGKGDTALQTANYILKGEDKKNSSEQVVESN</sequence>
<proteinExistence type="inferred from homology"/>
<dbReference type="PANTHER" id="PTHR14154">
    <property type="entry name" value="UPF0041 BRAIN PROTEIN 44-RELATED"/>
    <property type="match status" value="1"/>
</dbReference>
<dbReference type="OrthoDB" id="869189at2759"/>
<keyword evidence="7 9" id="KW-0496">Mitochondrion</keyword>
<dbReference type="RefSeq" id="XP_002493325.1">
    <property type="nucleotide sequence ID" value="XM_002493280.1"/>
</dbReference>
<keyword evidence="3 9" id="KW-0813">Transport</keyword>
<evidence type="ECO:0000256" key="9">
    <source>
        <dbReference type="RuleBase" id="RU363100"/>
    </source>
</evidence>
<keyword evidence="5 9" id="KW-0999">Mitochondrion inner membrane</keyword>
<name>C4R6G0_KOMPG</name>
<keyword evidence="4" id="KW-0812">Transmembrane</keyword>
<evidence type="ECO:0000256" key="7">
    <source>
        <dbReference type="ARBA" id="ARBA00023128"/>
    </source>
</evidence>
<accession>C4R6G0</accession>
<gene>
    <name evidence="10" type="ordered locus">PAS_chr3_1081</name>
</gene>
<dbReference type="GeneID" id="8200041"/>
<dbReference type="EMBL" id="FN392321">
    <property type="protein sequence ID" value="CAY71146.1"/>
    <property type="molecule type" value="Genomic_DNA"/>
</dbReference>
<dbReference type="InterPro" id="IPR005336">
    <property type="entry name" value="MPC"/>
</dbReference>
<dbReference type="GO" id="GO:0005743">
    <property type="term" value="C:mitochondrial inner membrane"/>
    <property type="evidence" value="ECO:0007669"/>
    <property type="project" value="UniProtKB-SubCell"/>
</dbReference>
<keyword evidence="8" id="KW-0472">Membrane</keyword>
<dbReference type="Pfam" id="PF03650">
    <property type="entry name" value="MPC"/>
    <property type="match status" value="1"/>
</dbReference>
<dbReference type="OMA" id="ITPRVYS"/>
<protein>
    <recommendedName>
        <fullName evidence="9">Mitochondrial pyruvate carrier</fullName>
    </recommendedName>
</protein>
<evidence type="ECO:0000256" key="1">
    <source>
        <dbReference type="ARBA" id="ARBA00004448"/>
    </source>
</evidence>
<evidence type="ECO:0000256" key="3">
    <source>
        <dbReference type="ARBA" id="ARBA00022448"/>
    </source>
</evidence>
<evidence type="ECO:0000256" key="2">
    <source>
        <dbReference type="ARBA" id="ARBA00006416"/>
    </source>
</evidence>
<comment type="similarity">
    <text evidence="2 9">Belongs to the mitochondrial pyruvate carrier (MPC) (TC 2.A.105) family.</text>
</comment>
<dbReference type="AlphaFoldDB" id="C4R6G0"/>
<dbReference type="FunCoup" id="C4R6G0">
    <property type="interactions" value="291"/>
</dbReference>
<dbReference type="eggNOG" id="KOG1589">
    <property type="taxonomic scope" value="Eukaryota"/>
</dbReference>
<keyword evidence="6" id="KW-1133">Transmembrane helix</keyword>
<evidence type="ECO:0000313" key="11">
    <source>
        <dbReference type="Proteomes" id="UP000000314"/>
    </source>
</evidence>
<dbReference type="KEGG" id="ppa:PAS_chr3_1081"/>
<dbReference type="Proteomes" id="UP000000314">
    <property type="component" value="Chromosome 3"/>
</dbReference>
<evidence type="ECO:0000256" key="5">
    <source>
        <dbReference type="ARBA" id="ARBA00022792"/>
    </source>
</evidence>
<dbReference type="GO" id="GO:0006850">
    <property type="term" value="P:pyruvate import into mitochondria"/>
    <property type="evidence" value="ECO:0007669"/>
    <property type="project" value="InterPro"/>
</dbReference>
<evidence type="ECO:0000256" key="8">
    <source>
        <dbReference type="ARBA" id="ARBA00023136"/>
    </source>
</evidence>
<comment type="function">
    <text evidence="9">Mediates the uptake of pyruvate into mitochondria.</text>
</comment>
<evidence type="ECO:0000313" key="10">
    <source>
        <dbReference type="EMBL" id="CAY71146.1"/>
    </source>
</evidence>
<organism evidence="10 11">
    <name type="scientific">Komagataella phaffii (strain GS115 / ATCC 20864)</name>
    <name type="common">Yeast</name>
    <name type="synonym">Pichia pastoris</name>
    <dbReference type="NCBI Taxonomy" id="644223"/>
    <lineage>
        <taxon>Eukaryota</taxon>
        <taxon>Fungi</taxon>
        <taxon>Dikarya</taxon>
        <taxon>Ascomycota</taxon>
        <taxon>Saccharomycotina</taxon>
        <taxon>Pichiomycetes</taxon>
        <taxon>Pichiales</taxon>
        <taxon>Pichiaceae</taxon>
        <taxon>Komagataella</taxon>
    </lineage>
</organism>
<comment type="subcellular location">
    <subcellularLocation>
        <location evidence="1 9">Mitochondrion inner membrane</location>
        <topology evidence="1 9">Multi-pass membrane protein</topology>
    </subcellularLocation>
</comment>
<reference evidence="10 11" key="1">
    <citation type="journal article" date="2009" name="Nat. Biotechnol.">
        <title>Genome sequence of the recombinant protein production host Pichia pastoris.</title>
        <authorList>
            <person name="De Schutter K."/>
            <person name="Lin Y.C."/>
            <person name="Tiels P."/>
            <person name="Van Hecke A."/>
            <person name="Glinka S."/>
            <person name="Weber-Lehmann J."/>
            <person name="Rouze P."/>
            <person name="Van de Peer Y."/>
            <person name="Callewaert N."/>
        </authorList>
    </citation>
    <scope>NUCLEOTIDE SEQUENCE [LARGE SCALE GENOMIC DNA]</scope>
    <source>
        <strain evidence="11">GS115 / ATCC 20864</strain>
    </source>
</reference>
<dbReference type="HOGENOM" id="CLU_099502_1_0_1"/>
<keyword evidence="11" id="KW-1185">Reference proteome</keyword>
<dbReference type="InParanoid" id="C4R6G0"/>